<organism evidence="3 4">
    <name type="scientific">Dreissena polymorpha</name>
    <name type="common">Zebra mussel</name>
    <name type="synonym">Mytilus polymorpha</name>
    <dbReference type="NCBI Taxonomy" id="45954"/>
    <lineage>
        <taxon>Eukaryota</taxon>
        <taxon>Metazoa</taxon>
        <taxon>Spiralia</taxon>
        <taxon>Lophotrochozoa</taxon>
        <taxon>Mollusca</taxon>
        <taxon>Bivalvia</taxon>
        <taxon>Autobranchia</taxon>
        <taxon>Heteroconchia</taxon>
        <taxon>Euheterodonta</taxon>
        <taxon>Imparidentia</taxon>
        <taxon>Neoheterodontei</taxon>
        <taxon>Myida</taxon>
        <taxon>Dreissenoidea</taxon>
        <taxon>Dreissenidae</taxon>
        <taxon>Dreissena</taxon>
    </lineage>
</organism>
<dbReference type="AlphaFoldDB" id="A0A9D4KAZ2"/>
<comment type="caution">
    <text evidence="3">The sequence shown here is derived from an EMBL/GenBank/DDBJ whole genome shotgun (WGS) entry which is preliminary data.</text>
</comment>
<dbReference type="SUPFAM" id="SSF47473">
    <property type="entry name" value="EF-hand"/>
    <property type="match status" value="1"/>
</dbReference>
<dbReference type="PROSITE" id="PS50222">
    <property type="entry name" value="EF_HAND_2"/>
    <property type="match status" value="1"/>
</dbReference>
<name>A0A9D4KAZ2_DREPO</name>
<dbReference type="Gene3D" id="1.10.238.10">
    <property type="entry name" value="EF-hand"/>
    <property type="match status" value="1"/>
</dbReference>
<dbReference type="GO" id="GO:0016460">
    <property type="term" value="C:myosin II complex"/>
    <property type="evidence" value="ECO:0007669"/>
    <property type="project" value="TreeGrafter"/>
</dbReference>
<dbReference type="PANTHER" id="PTHR23048">
    <property type="entry name" value="MYOSIN LIGHT CHAIN 1, 3"/>
    <property type="match status" value="1"/>
</dbReference>
<dbReference type="CDD" id="cd00051">
    <property type="entry name" value="EFh"/>
    <property type="match status" value="1"/>
</dbReference>
<dbReference type="FunFam" id="1.10.238.10:FF:000178">
    <property type="entry name" value="Calmodulin-2 A"/>
    <property type="match status" value="1"/>
</dbReference>
<keyword evidence="1" id="KW-0677">Repeat</keyword>
<feature type="domain" description="EF-hand" evidence="2">
    <location>
        <begin position="1"/>
        <end position="31"/>
    </location>
</feature>
<gene>
    <name evidence="3" type="ORF">DPMN_109656</name>
</gene>
<dbReference type="InterPro" id="IPR011992">
    <property type="entry name" value="EF-hand-dom_pair"/>
</dbReference>
<dbReference type="InterPro" id="IPR002048">
    <property type="entry name" value="EF_hand_dom"/>
</dbReference>
<evidence type="ECO:0000256" key="1">
    <source>
        <dbReference type="ARBA" id="ARBA00022737"/>
    </source>
</evidence>
<keyword evidence="4" id="KW-1185">Reference proteome</keyword>
<accession>A0A9D4KAZ2</accession>
<dbReference type="Proteomes" id="UP000828390">
    <property type="component" value="Unassembled WGS sequence"/>
</dbReference>
<dbReference type="GO" id="GO:0005509">
    <property type="term" value="F:calcium ion binding"/>
    <property type="evidence" value="ECO:0007669"/>
    <property type="project" value="InterPro"/>
</dbReference>
<reference evidence="3" key="1">
    <citation type="journal article" date="2019" name="bioRxiv">
        <title>The Genome of the Zebra Mussel, Dreissena polymorpha: A Resource for Invasive Species Research.</title>
        <authorList>
            <person name="McCartney M.A."/>
            <person name="Auch B."/>
            <person name="Kono T."/>
            <person name="Mallez S."/>
            <person name="Zhang Y."/>
            <person name="Obille A."/>
            <person name="Becker A."/>
            <person name="Abrahante J.E."/>
            <person name="Garbe J."/>
            <person name="Badalamenti J.P."/>
            <person name="Herman A."/>
            <person name="Mangelson H."/>
            <person name="Liachko I."/>
            <person name="Sullivan S."/>
            <person name="Sone E.D."/>
            <person name="Koren S."/>
            <person name="Silverstein K.A.T."/>
            <person name="Beckman K.B."/>
            <person name="Gohl D.M."/>
        </authorList>
    </citation>
    <scope>NUCLEOTIDE SEQUENCE</scope>
    <source>
        <strain evidence="3">Duluth1</strain>
        <tissue evidence="3">Whole animal</tissue>
    </source>
</reference>
<proteinExistence type="predicted"/>
<dbReference type="EMBL" id="JAIWYP010000004">
    <property type="protein sequence ID" value="KAH3836286.1"/>
    <property type="molecule type" value="Genomic_DNA"/>
</dbReference>
<evidence type="ECO:0000313" key="3">
    <source>
        <dbReference type="EMBL" id="KAH3836286.1"/>
    </source>
</evidence>
<reference evidence="3" key="2">
    <citation type="submission" date="2020-11" db="EMBL/GenBank/DDBJ databases">
        <authorList>
            <person name="McCartney M.A."/>
            <person name="Auch B."/>
            <person name="Kono T."/>
            <person name="Mallez S."/>
            <person name="Becker A."/>
            <person name="Gohl D.M."/>
            <person name="Silverstein K.A.T."/>
            <person name="Koren S."/>
            <person name="Bechman K.B."/>
            <person name="Herman A."/>
            <person name="Abrahante J.E."/>
            <person name="Garbe J."/>
        </authorList>
    </citation>
    <scope>NUCLEOTIDE SEQUENCE</scope>
    <source>
        <strain evidence="3">Duluth1</strain>
        <tissue evidence="3">Whole animal</tissue>
    </source>
</reference>
<evidence type="ECO:0000313" key="4">
    <source>
        <dbReference type="Proteomes" id="UP000828390"/>
    </source>
</evidence>
<dbReference type="InterPro" id="IPR050230">
    <property type="entry name" value="CALM/Myosin/TropC-like"/>
</dbReference>
<dbReference type="PANTHER" id="PTHR23048:SF0">
    <property type="entry name" value="CALMODULIN LIKE 3"/>
    <property type="match status" value="1"/>
</dbReference>
<protein>
    <recommendedName>
        <fullName evidence="2">EF-hand domain-containing protein</fullName>
    </recommendedName>
</protein>
<evidence type="ECO:0000259" key="2">
    <source>
        <dbReference type="PROSITE" id="PS50222"/>
    </source>
</evidence>
<sequence>MRQAFRVFDKDDDGNISTHKHRTVMRSLGQDPTVEELEDIVLQADNDGECP</sequence>